<proteinExistence type="predicted"/>
<dbReference type="GeneID" id="10024776"/>
<organism evidence="3">
    <name type="scientific">Arthroderma gypseum (strain ATCC MYA-4604 / CBS 118893)</name>
    <name type="common">Microsporum gypseum</name>
    <dbReference type="NCBI Taxonomy" id="535722"/>
    <lineage>
        <taxon>Eukaryota</taxon>
        <taxon>Fungi</taxon>
        <taxon>Dikarya</taxon>
        <taxon>Ascomycota</taxon>
        <taxon>Pezizomycotina</taxon>
        <taxon>Eurotiomycetes</taxon>
        <taxon>Eurotiomycetidae</taxon>
        <taxon>Onygenales</taxon>
        <taxon>Arthrodermataceae</taxon>
        <taxon>Nannizzia</taxon>
    </lineage>
</organism>
<dbReference type="Pfam" id="PF13391">
    <property type="entry name" value="HNH_2"/>
    <property type="match status" value="1"/>
</dbReference>
<dbReference type="RefSeq" id="XP_003169546.1">
    <property type="nucleotide sequence ID" value="XM_003169498.1"/>
</dbReference>
<evidence type="ECO:0000313" key="3">
    <source>
        <dbReference type="Proteomes" id="UP000002669"/>
    </source>
</evidence>
<dbReference type="Proteomes" id="UP000002669">
    <property type="component" value="Unassembled WGS sequence"/>
</dbReference>
<gene>
    <name evidence="2" type="ORF">MGYG_08451</name>
</gene>
<accession>E4V5R4</accession>
<evidence type="ECO:0000259" key="1">
    <source>
        <dbReference type="Pfam" id="PF13391"/>
    </source>
</evidence>
<dbReference type="InParanoid" id="E4V5R4"/>
<reference evidence="3" key="1">
    <citation type="journal article" date="2012" name="MBio">
        <title>Comparative genome analysis of Trichophyton rubrum and related dermatophytes reveals candidate genes involved in infection.</title>
        <authorList>
            <person name="Martinez D.A."/>
            <person name="Oliver B.G."/>
            <person name="Graeser Y."/>
            <person name="Goldberg J.M."/>
            <person name="Li W."/>
            <person name="Martinez-Rossi N.M."/>
            <person name="Monod M."/>
            <person name="Shelest E."/>
            <person name="Barton R.C."/>
            <person name="Birch E."/>
            <person name="Brakhage A.A."/>
            <person name="Chen Z."/>
            <person name="Gurr S.J."/>
            <person name="Heiman D."/>
            <person name="Heitman J."/>
            <person name="Kosti I."/>
            <person name="Rossi A."/>
            <person name="Saif S."/>
            <person name="Samalova M."/>
            <person name="Saunders C.W."/>
            <person name="Shea T."/>
            <person name="Summerbell R.C."/>
            <person name="Xu J."/>
            <person name="Young S."/>
            <person name="Zeng Q."/>
            <person name="Birren B.W."/>
            <person name="Cuomo C.A."/>
            <person name="White T.C."/>
        </authorList>
    </citation>
    <scope>NUCLEOTIDE SEQUENCE [LARGE SCALE GENOMIC DNA]</scope>
    <source>
        <strain evidence="3">ATCC MYA-4604 / CBS 118893</strain>
    </source>
</reference>
<name>E4V5R4_ARTGP</name>
<evidence type="ECO:0000313" key="2">
    <source>
        <dbReference type="EMBL" id="EFR05439.1"/>
    </source>
</evidence>
<dbReference type="eggNOG" id="ENOG502SKV9">
    <property type="taxonomic scope" value="Eukaryota"/>
</dbReference>
<dbReference type="OrthoDB" id="2142759at2759"/>
<protein>
    <recommendedName>
        <fullName evidence="1">HNH nuclease domain-containing protein</fullName>
    </recommendedName>
</protein>
<feature type="domain" description="HNH nuclease" evidence="1">
    <location>
        <begin position="45"/>
        <end position="115"/>
    </location>
</feature>
<dbReference type="AlphaFoldDB" id="E4V5R4"/>
<dbReference type="HOGENOM" id="CLU_055165_2_1_1"/>
<dbReference type="OMA" id="IAYANEW"/>
<dbReference type="InterPro" id="IPR003615">
    <property type="entry name" value="HNH_nuc"/>
</dbReference>
<sequence length="217" mass="25102">MLSPKIPGQPITQSNEHCFPWTLSMSDTSRDNTFRLDVRHRDGGCMITRRMNLEAPKWHSWEAAHIFPLALSSRFTQLGFGNNIQDDRGINSPSNGILLRADIHQDWDGYAIAVNPVDNYRVQSFTANTQEYHNLVLHPNYQDQNNPHYVLDTLLRWHYEHAVLFNMRGDGEVSFDFDFPPGTGMMGEIREGPRAAYRMEAELLERLYGYNDERSVE</sequence>
<dbReference type="EMBL" id="DS989830">
    <property type="protein sequence ID" value="EFR05439.1"/>
    <property type="molecule type" value="Genomic_DNA"/>
</dbReference>
<dbReference type="VEuPathDB" id="FungiDB:MGYG_08451"/>
<keyword evidence="3" id="KW-1185">Reference proteome</keyword>
<dbReference type="STRING" id="535722.E4V5R4"/>